<dbReference type="InterPro" id="IPR038078">
    <property type="entry name" value="PhoU-like_sf"/>
</dbReference>
<feature type="coiled-coil region" evidence="2">
    <location>
        <begin position="29"/>
        <end position="59"/>
    </location>
</feature>
<dbReference type="InterPro" id="IPR052912">
    <property type="entry name" value="UPF0111_domain"/>
</dbReference>
<dbReference type="RefSeq" id="WP_061995660.1">
    <property type="nucleotide sequence ID" value="NZ_JAAGPU010000006.1"/>
</dbReference>
<accession>A0A6M0H3I5</accession>
<dbReference type="InterPro" id="IPR018445">
    <property type="entry name" value="Put_Phosphate_transp_reg"/>
</dbReference>
<comment type="similarity">
    <text evidence="1">Belongs to the UPF0111 family.</text>
</comment>
<evidence type="ECO:0000313" key="4">
    <source>
        <dbReference type="Proteomes" id="UP000481872"/>
    </source>
</evidence>
<comment type="caution">
    <text evidence="3">The sequence shown here is derived from an EMBL/GenBank/DDBJ whole genome shotgun (WGS) entry which is preliminary data.</text>
</comment>
<dbReference type="Proteomes" id="UP000481872">
    <property type="component" value="Unassembled WGS sequence"/>
</dbReference>
<dbReference type="AlphaFoldDB" id="A0A6M0H3I5"/>
<evidence type="ECO:0000256" key="2">
    <source>
        <dbReference type="SAM" id="Coils"/>
    </source>
</evidence>
<dbReference type="EMBL" id="JAAGPU010000006">
    <property type="protein sequence ID" value="NEU04192.1"/>
    <property type="molecule type" value="Genomic_DNA"/>
</dbReference>
<dbReference type="SUPFAM" id="SSF109755">
    <property type="entry name" value="PhoU-like"/>
    <property type="match status" value="1"/>
</dbReference>
<dbReference type="PANTHER" id="PTHR37298">
    <property type="entry name" value="UPF0111 PROTEIN YKAA"/>
    <property type="match status" value="1"/>
</dbReference>
<keyword evidence="2" id="KW-0175">Coiled coil</keyword>
<organism evidence="3 4">
    <name type="scientific">Clostridium senegalense</name>
    <dbReference type="NCBI Taxonomy" id="1465809"/>
    <lineage>
        <taxon>Bacteria</taxon>
        <taxon>Bacillati</taxon>
        <taxon>Bacillota</taxon>
        <taxon>Clostridia</taxon>
        <taxon>Eubacteriales</taxon>
        <taxon>Clostridiaceae</taxon>
        <taxon>Clostridium</taxon>
    </lineage>
</organism>
<protein>
    <submittedName>
        <fullName evidence="3">DUF47 family protein</fullName>
    </submittedName>
</protein>
<gene>
    <name evidence="3" type="ORF">G3M99_04820</name>
</gene>
<sequence>MFNLNPKEEKFYKMFCEQATNVYNSALVLGEAINDLKNKENVAKKLEKLEQEGEDILSKVIKELNTAFITPIDREDIYSISKSLESITDLIGGTMHRFTMFDINESNVQAENLCSMIVNVTKEIMELMNEMKLLDKKNNIPTKIKNIKNIELNGDKLFRKTVTELFKNEKDVLTIIKWKEIYQMLEDTLDSCENVANIVEGVVMKHA</sequence>
<evidence type="ECO:0000256" key="1">
    <source>
        <dbReference type="ARBA" id="ARBA00008591"/>
    </source>
</evidence>
<keyword evidence="4" id="KW-1185">Reference proteome</keyword>
<name>A0A6M0H3I5_9CLOT</name>
<proteinExistence type="inferred from homology"/>
<evidence type="ECO:0000313" key="3">
    <source>
        <dbReference type="EMBL" id="NEU04192.1"/>
    </source>
</evidence>
<dbReference type="Pfam" id="PF01865">
    <property type="entry name" value="PhoU_div"/>
    <property type="match status" value="1"/>
</dbReference>
<reference evidence="3 4" key="1">
    <citation type="submission" date="2020-02" db="EMBL/GenBank/DDBJ databases">
        <title>Genome assembly of a novel Clostridium senegalense strain.</title>
        <authorList>
            <person name="Gupta T.B."/>
            <person name="Jauregui R."/>
            <person name="Maclean P."/>
            <person name="Nawarathana A."/>
            <person name="Brightwell G."/>
        </authorList>
    </citation>
    <scope>NUCLEOTIDE SEQUENCE [LARGE SCALE GENOMIC DNA]</scope>
    <source>
        <strain evidence="3 4">AGRFS4</strain>
    </source>
</reference>
<dbReference type="Gene3D" id="1.20.58.220">
    <property type="entry name" value="Phosphate transport system protein phou homolog 2, domain 2"/>
    <property type="match status" value="1"/>
</dbReference>
<dbReference type="PANTHER" id="PTHR37298:SF1">
    <property type="entry name" value="UPF0111 PROTEIN YKAA"/>
    <property type="match status" value="1"/>
</dbReference>